<dbReference type="InterPro" id="IPR001298">
    <property type="entry name" value="Filamin/ABP280_rpt"/>
</dbReference>
<dbReference type="InterPro" id="IPR017868">
    <property type="entry name" value="Filamin/ABP280_repeat-like"/>
</dbReference>
<dbReference type="PANTHER" id="PTHR38537:SF8">
    <property type="entry name" value="FILAMIN-A"/>
    <property type="match status" value="1"/>
</dbReference>
<dbReference type="GO" id="GO:0030036">
    <property type="term" value="P:actin cytoskeleton organization"/>
    <property type="evidence" value="ECO:0007669"/>
    <property type="project" value="InterPro"/>
</dbReference>
<dbReference type="WBParaSite" id="nRc.2.0.1.t35362-RA">
    <property type="protein sequence ID" value="nRc.2.0.1.t35362-RA"/>
    <property type="gene ID" value="nRc.2.0.1.g35362"/>
</dbReference>
<feature type="repeat" description="Filamin" evidence="3">
    <location>
        <begin position="1"/>
        <end position="31"/>
    </location>
</feature>
<evidence type="ECO:0000313" key="5">
    <source>
        <dbReference type="WBParaSite" id="nRc.2.0.1.t35362-RA"/>
    </source>
</evidence>
<dbReference type="SUPFAM" id="SSF81296">
    <property type="entry name" value="E set domains"/>
    <property type="match status" value="1"/>
</dbReference>
<sequence length="186" mass="20140">MMRNPALTGEHYIDVRLYGQSVADSPFSCNVGDPDLVTVRNMPAKIRHDELGEPHTFEIDATVAGSGNLEIMINGGRIHCSVREIGSRLYLATFTPTQPVTHVVEMKFNGEPVKHSPWRIEVILPSESSESKTTTTTSTGAFTLPGMGNVILAPINLAQLQSGMYPGYVPNFYPQSSSGGAMTTTI</sequence>
<dbReference type="GO" id="GO:0051015">
    <property type="term" value="F:actin filament binding"/>
    <property type="evidence" value="ECO:0007669"/>
    <property type="project" value="InterPro"/>
</dbReference>
<organism evidence="4 5">
    <name type="scientific">Romanomermis culicivorax</name>
    <name type="common">Nematode worm</name>
    <dbReference type="NCBI Taxonomy" id="13658"/>
    <lineage>
        <taxon>Eukaryota</taxon>
        <taxon>Metazoa</taxon>
        <taxon>Ecdysozoa</taxon>
        <taxon>Nematoda</taxon>
        <taxon>Enoplea</taxon>
        <taxon>Dorylaimia</taxon>
        <taxon>Mermithida</taxon>
        <taxon>Mermithoidea</taxon>
        <taxon>Mermithidae</taxon>
        <taxon>Romanomermis</taxon>
    </lineage>
</organism>
<dbReference type="SMART" id="SM00557">
    <property type="entry name" value="IG_FLMN"/>
    <property type="match status" value="1"/>
</dbReference>
<accession>A0A915K9I2</accession>
<dbReference type="InterPro" id="IPR014756">
    <property type="entry name" value="Ig_E-set"/>
</dbReference>
<dbReference type="PANTHER" id="PTHR38537">
    <property type="entry name" value="JITTERBUG, ISOFORM N"/>
    <property type="match status" value="1"/>
</dbReference>
<dbReference type="Proteomes" id="UP000887565">
    <property type="component" value="Unplaced"/>
</dbReference>
<protein>
    <submittedName>
        <fullName evidence="5">Uncharacterized protein</fullName>
    </submittedName>
</protein>
<evidence type="ECO:0000256" key="3">
    <source>
        <dbReference type="PROSITE-ProRule" id="PRU00087"/>
    </source>
</evidence>
<dbReference type="Gene3D" id="2.60.40.10">
    <property type="entry name" value="Immunoglobulins"/>
    <property type="match status" value="2"/>
</dbReference>
<dbReference type="AlphaFoldDB" id="A0A915K9I2"/>
<evidence type="ECO:0000313" key="4">
    <source>
        <dbReference type="Proteomes" id="UP000887565"/>
    </source>
</evidence>
<dbReference type="PROSITE" id="PS50194">
    <property type="entry name" value="FILAMIN_REPEAT"/>
    <property type="match status" value="2"/>
</dbReference>
<name>A0A915K9I2_ROMCU</name>
<dbReference type="InterPro" id="IPR044801">
    <property type="entry name" value="Filamin"/>
</dbReference>
<evidence type="ECO:0000256" key="1">
    <source>
        <dbReference type="ARBA" id="ARBA00009238"/>
    </source>
</evidence>
<dbReference type="InterPro" id="IPR013783">
    <property type="entry name" value="Ig-like_fold"/>
</dbReference>
<comment type="similarity">
    <text evidence="1">Belongs to the filamin family.</text>
</comment>
<feature type="repeat" description="Filamin" evidence="3">
    <location>
        <begin position="29"/>
        <end position="122"/>
    </location>
</feature>
<evidence type="ECO:0000256" key="2">
    <source>
        <dbReference type="ARBA" id="ARBA00022737"/>
    </source>
</evidence>
<reference evidence="5" key="1">
    <citation type="submission" date="2022-11" db="UniProtKB">
        <authorList>
            <consortium name="WormBaseParasite"/>
        </authorList>
    </citation>
    <scope>IDENTIFICATION</scope>
</reference>
<keyword evidence="4" id="KW-1185">Reference proteome</keyword>
<keyword evidence="2" id="KW-0677">Repeat</keyword>
<proteinExistence type="inferred from homology"/>
<dbReference type="Pfam" id="PF00630">
    <property type="entry name" value="Filamin"/>
    <property type="match status" value="1"/>
</dbReference>